<comment type="similarity">
    <text evidence="2">Belongs to the FliH family.</text>
</comment>
<reference evidence="9 10" key="1">
    <citation type="submission" date="2024-02" db="EMBL/GenBank/DDBJ databases">
        <title>Bacterial strain from lacustrine sediment.</title>
        <authorList>
            <person name="Petit C."/>
            <person name="Fadhlaoui K."/>
        </authorList>
    </citation>
    <scope>NUCLEOTIDE SEQUENCE [LARGE SCALE GENOMIC DNA]</scope>
    <source>
        <strain evidence="9 10">IPX-CK</strain>
    </source>
</reference>
<organism evidence="9 10">
    <name type="scientific">Kineothrix sedimenti</name>
    <dbReference type="NCBI Taxonomy" id="3123317"/>
    <lineage>
        <taxon>Bacteria</taxon>
        <taxon>Bacillati</taxon>
        <taxon>Bacillota</taxon>
        <taxon>Clostridia</taxon>
        <taxon>Lachnospirales</taxon>
        <taxon>Lachnospiraceae</taxon>
        <taxon>Kineothrix</taxon>
    </lineage>
</organism>
<keyword evidence="6" id="KW-1006">Bacterial flagellum protein export</keyword>
<sequence length="297" mass="32796">MSKNIYKFNQITVQNDDALMIDNNEKVAKKIEYLEGLMLKEAGSESGTDTLGGFSSGLNAGQVDALLADDEGGSVIKAVQPENAEGEDAGESLQTVSAQVQEILDKAHGEAEDIKSEALARAQQESEELKQRAFEEGKVKGYDDGYNEGMAKIEAQRKKLEEERVSLEKDYQELVKTLEPRFVESLTDIYEKIFKVDLAKEQNIIVHLISTAMHKIEGSSNYLIHVSKEDYSYVSMKKEELLASAVSSGASIEIVEDITLCSNECMIETDGGVFDCGLGTQLEELSQKLRLLSYAKE</sequence>
<evidence type="ECO:0000313" key="9">
    <source>
        <dbReference type="EMBL" id="XAH76092.1"/>
    </source>
</evidence>
<feature type="domain" description="Flagellar assembly protein FliH/Type III secretion system HrpE" evidence="8">
    <location>
        <begin position="155"/>
        <end position="284"/>
    </location>
</feature>
<keyword evidence="10" id="KW-1185">Reference proteome</keyword>
<evidence type="ECO:0000256" key="1">
    <source>
        <dbReference type="ARBA" id="ARBA00003041"/>
    </source>
</evidence>
<gene>
    <name evidence="9" type="ORF">V6984_10140</name>
</gene>
<keyword evidence="7" id="KW-0175">Coiled coil</keyword>
<name>A0ABZ3F3I7_9FIRM</name>
<evidence type="ECO:0000256" key="3">
    <source>
        <dbReference type="ARBA" id="ARBA00022448"/>
    </source>
</evidence>
<evidence type="ECO:0000256" key="7">
    <source>
        <dbReference type="SAM" id="Coils"/>
    </source>
</evidence>
<feature type="coiled-coil region" evidence="7">
    <location>
        <begin position="112"/>
        <end position="177"/>
    </location>
</feature>
<dbReference type="EMBL" id="CP146256">
    <property type="protein sequence ID" value="XAH76092.1"/>
    <property type="molecule type" value="Genomic_DNA"/>
</dbReference>
<evidence type="ECO:0000256" key="4">
    <source>
        <dbReference type="ARBA" id="ARBA00022795"/>
    </source>
</evidence>
<dbReference type="Proteomes" id="UP001451571">
    <property type="component" value="Chromosome"/>
</dbReference>
<keyword evidence="4" id="KW-1005">Bacterial flagellum biogenesis</keyword>
<evidence type="ECO:0000256" key="5">
    <source>
        <dbReference type="ARBA" id="ARBA00022927"/>
    </source>
</evidence>
<proteinExistence type="inferred from homology"/>
<dbReference type="RefSeq" id="WP_342759664.1">
    <property type="nucleotide sequence ID" value="NZ_CP146256.1"/>
</dbReference>
<evidence type="ECO:0000313" key="10">
    <source>
        <dbReference type="Proteomes" id="UP001451571"/>
    </source>
</evidence>
<evidence type="ECO:0000256" key="6">
    <source>
        <dbReference type="ARBA" id="ARBA00023225"/>
    </source>
</evidence>
<dbReference type="InterPro" id="IPR018035">
    <property type="entry name" value="Flagellar_FliH/T3SS_HrpE"/>
</dbReference>
<keyword evidence="3" id="KW-0813">Transport</keyword>
<evidence type="ECO:0000256" key="2">
    <source>
        <dbReference type="ARBA" id="ARBA00006602"/>
    </source>
</evidence>
<dbReference type="PANTHER" id="PTHR34982">
    <property type="entry name" value="YOP PROTEINS TRANSLOCATION PROTEIN L"/>
    <property type="match status" value="1"/>
</dbReference>
<dbReference type="PANTHER" id="PTHR34982:SF1">
    <property type="entry name" value="FLAGELLAR ASSEMBLY PROTEIN FLIH"/>
    <property type="match status" value="1"/>
</dbReference>
<dbReference type="Pfam" id="PF02108">
    <property type="entry name" value="FliH"/>
    <property type="match status" value="1"/>
</dbReference>
<comment type="function">
    <text evidence="1">Needed for flagellar regrowth and assembly.</text>
</comment>
<dbReference type="InterPro" id="IPR051472">
    <property type="entry name" value="T3SS_Stator/FliH"/>
</dbReference>
<keyword evidence="5" id="KW-0653">Protein transport</keyword>
<accession>A0ABZ3F3I7</accession>
<protein>
    <submittedName>
        <fullName evidence="9">FliH/SctL family protein</fullName>
    </submittedName>
</protein>
<evidence type="ECO:0000259" key="8">
    <source>
        <dbReference type="Pfam" id="PF02108"/>
    </source>
</evidence>